<evidence type="ECO:0000313" key="9">
    <source>
        <dbReference type="Proteomes" id="UP001301869"/>
    </source>
</evidence>
<feature type="domain" description="Sulfatase N-terminal" evidence="7">
    <location>
        <begin position="186"/>
        <end position="470"/>
    </location>
</feature>
<organism evidence="8 9">
    <name type="scientific">Halomonas piscis</name>
    <dbReference type="NCBI Taxonomy" id="3031727"/>
    <lineage>
        <taxon>Bacteria</taxon>
        <taxon>Pseudomonadati</taxon>
        <taxon>Pseudomonadota</taxon>
        <taxon>Gammaproteobacteria</taxon>
        <taxon>Oceanospirillales</taxon>
        <taxon>Halomonadaceae</taxon>
        <taxon>Halomonas</taxon>
    </lineage>
</organism>
<evidence type="ECO:0000313" key="8">
    <source>
        <dbReference type="EMBL" id="WNK20179.1"/>
    </source>
</evidence>
<dbReference type="InterPro" id="IPR050448">
    <property type="entry name" value="OpgB/LTA_synthase_biosynth"/>
</dbReference>
<feature type="transmembrane region" description="Helical" evidence="6">
    <location>
        <begin position="31"/>
        <end position="49"/>
    </location>
</feature>
<keyword evidence="3 6" id="KW-0812">Transmembrane</keyword>
<dbReference type="PANTHER" id="PTHR47371:SF3">
    <property type="entry name" value="PHOSPHOGLYCEROL TRANSFERASE I"/>
    <property type="match status" value="1"/>
</dbReference>
<dbReference type="Pfam" id="PF00884">
    <property type="entry name" value="Sulfatase"/>
    <property type="match status" value="1"/>
</dbReference>
<dbReference type="CDD" id="cd16015">
    <property type="entry name" value="LTA_synthase"/>
    <property type="match status" value="1"/>
</dbReference>
<evidence type="ECO:0000256" key="5">
    <source>
        <dbReference type="ARBA" id="ARBA00023136"/>
    </source>
</evidence>
<sequence>MLARLKLAAWLPATALGLGLGYTLITLTRLPWWTLPCVAVLAGALSLKLRAGSGIGGYRRAWPWSLLPLCLWGLYVYLADSFGNVDLGAVFFHLQAGITDHGGTERLLAAGVYTLSMVGLLCAFTWLVRRDVRLRRVEPLIALALLVGNPLLLGLGERSAAVVTDDGGWLDRHYQHPVIHKQDDPPNLIILYLESLERTYGAETFGDTYDDLRELGEDAVVFEGVEQINNTGWTMAGMIGSQCGTPLMPAGLVHDRQFEPLAEVVPGVKCLGDLLDEQGYRLSYLGGASKSFAGKGRFYEGHGFDNVMGLDELKDDLDDPDYVNDWGLYDDTLYDLTVDEIKRLDAESDGPWGVVNISLSAHAPAGFPAQSCRERQGEWDNQDILYSVKCSAWLARRLVERLDDEGLLDDTLVVLASDHLSMRVSVWDELVGLPRENTFMLLGNGLEPRRISRRASIVDLFPTILDAMGYPAEDHRAGLGASLLKPDSHTLLERYGKEKINARLLEESELQHRLWEGLAPQRREDQEPPKDNIDY</sequence>
<dbReference type="Proteomes" id="UP001301869">
    <property type="component" value="Chromosome"/>
</dbReference>
<proteinExistence type="predicted"/>
<dbReference type="Gene3D" id="3.40.720.10">
    <property type="entry name" value="Alkaline Phosphatase, subunit A"/>
    <property type="match status" value="1"/>
</dbReference>
<feature type="transmembrane region" description="Helical" evidence="6">
    <location>
        <begin position="140"/>
        <end position="156"/>
    </location>
</feature>
<dbReference type="InterPro" id="IPR000917">
    <property type="entry name" value="Sulfatase_N"/>
</dbReference>
<evidence type="ECO:0000259" key="7">
    <source>
        <dbReference type="Pfam" id="PF00884"/>
    </source>
</evidence>
<feature type="transmembrane region" description="Helical" evidence="6">
    <location>
        <begin position="61"/>
        <end position="78"/>
    </location>
</feature>
<dbReference type="PANTHER" id="PTHR47371">
    <property type="entry name" value="LIPOTEICHOIC ACID SYNTHASE"/>
    <property type="match status" value="1"/>
</dbReference>
<protein>
    <submittedName>
        <fullName evidence="8">Sulfatase-like hydrolase/transferase</fullName>
    </submittedName>
</protein>
<evidence type="ECO:0000256" key="6">
    <source>
        <dbReference type="SAM" id="Phobius"/>
    </source>
</evidence>
<comment type="subcellular location">
    <subcellularLocation>
        <location evidence="1">Cell membrane</location>
        <topology evidence="1">Multi-pass membrane protein</topology>
    </subcellularLocation>
</comment>
<dbReference type="RefSeq" id="WP_311883741.1">
    <property type="nucleotide sequence ID" value="NZ_CP119391.1"/>
</dbReference>
<dbReference type="InterPro" id="IPR017850">
    <property type="entry name" value="Alkaline_phosphatase_core_sf"/>
</dbReference>
<reference evidence="8 9" key="1">
    <citation type="submission" date="2023-03" db="EMBL/GenBank/DDBJ databases">
        <title>Halomonas sp. nov., isolated from Korean tranditional fermented seafood 'Jeotgal'.</title>
        <authorList>
            <person name="Kim B."/>
            <person name="Shin N.-R."/>
        </authorList>
    </citation>
    <scope>NUCLEOTIDE SEQUENCE [LARGE SCALE GENOMIC DNA]</scope>
    <source>
        <strain evidence="8 9">SG2L-4</strain>
    </source>
</reference>
<keyword evidence="9" id="KW-1185">Reference proteome</keyword>
<gene>
    <name evidence="8" type="ORF">P1P91_00335</name>
</gene>
<keyword evidence="2" id="KW-1003">Cell membrane</keyword>
<name>A0ABY9Z1M1_9GAMM</name>
<keyword evidence="5 6" id="KW-0472">Membrane</keyword>
<dbReference type="SUPFAM" id="SSF53649">
    <property type="entry name" value="Alkaline phosphatase-like"/>
    <property type="match status" value="1"/>
</dbReference>
<evidence type="ECO:0000256" key="3">
    <source>
        <dbReference type="ARBA" id="ARBA00022692"/>
    </source>
</evidence>
<accession>A0ABY9Z1M1</accession>
<keyword evidence="4 6" id="KW-1133">Transmembrane helix</keyword>
<evidence type="ECO:0000256" key="2">
    <source>
        <dbReference type="ARBA" id="ARBA00022475"/>
    </source>
</evidence>
<evidence type="ECO:0000256" key="4">
    <source>
        <dbReference type="ARBA" id="ARBA00022989"/>
    </source>
</evidence>
<evidence type="ECO:0000256" key="1">
    <source>
        <dbReference type="ARBA" id="ARBA00004651"/>
    </source>
</evidence>
<dbReference type="EMBL" id="CP119391">
    <property type="protein sequence ID" value="WNK20179.1"/>
    <property type="molecule type" value="Genomic_DNA"/>
</dbReference>
<feature type="transmembrane region" description="Helical" evidence="6">
    <location>
        <begin position="107"/>
        <end position="128"/>
    </location>
</feature>